<gene>
    <name evidence="1" type="ORF">H1D24_13710</name>
</gene>
<comment type="caution">
    <text evidence="1">The sequence shown here is derived from an EMBL/GenBank/DDBJ whole genome shotgun (WGS) entry which is preliminary data.</text>
</comment>
<name>A0A7W0I8Z7_9ACTN</name>
<proteinExistence type="predicted"/>
<evidence type="ECO:0000313" key="1">
    <source>
        <dbReference type="EMBL" id="MBA2946835.1"/>
    </source>
</evidence>
<dbReference type="RefSeq" id="WP_181657774.1">
    <property type="nucleotide sequence ID" value="NZ_JACEHE010000007.1"/>
</dbReference>
<accession>A0A7W0I8Z7</accession>
<dbReference type="EMBL" id="JACEHE010000007">
    <property type="protein sequence ID" value="MBA2946835.1"/>
    <property type="molecule type" value="Genomic_DNA"/>
</dbReference>
<evidence type="ECO:0008006" key="3">
    <source>
        <dbReference type="Google" id="ProtNLM"/>
    </source>
</evidence>
<dbReference type="AlphaFoldDB" id="A0A7W0I8Z7"/>
<organism evidence="1 2">
    <name type="scientific">Streptomyces himalayensis subsp. himalayensis</name>
    <dbReference type="NCBI Taxonomy" id="2756131"/>
    <lineage>
        <taxon>Bacteria</taxon>
        <taxon>Bacillati</taxon>
        <taxon>Actinomycetota</taxon>
        <taxon>Actinomycetes</taxon>
        <taxon>Kitasatosporales</taxon>
        <taxon>Streptomycetaceae</taxon>
        <taxon>Streptomyces</taxon>
        <taxon>Streptomyces himalayensis</taxon>
    </lineage>
</organism>
<evidence type="ECO:0000313" key="2">
    <source>
        <dbReference type="Proteomes" id="UP000545761"/>
    </source>
</evidence>
<dbReference type="Proteomes" id="UP000545761">
    <property type="component" value="Unassembled WGS sequence"/>
</dbReference>
<reference evidence="1 2" key="1">
    <citation type="submission" date="2020-07" db="EMBL/GenBank/DDBJ databases">
        <title>Streptomyces isolated from Indian soil.</title>
        <authorList>
            <person name="Mandal S."/>
            <person name="Maiti P.K."/>
        </authorList>
    </citation>
    <scope>NUCLEOTIDE SEQUENCE [LARGE SCALE GENOMIC DNA]</scope>
    <source>
        <strain evidence="1 2">PSKA28</strain>
    </source>
</reference>
<sequence length="78" mass="8614">MPRPVRRPAPTVHDAELAAARRQLCTANGRISTLEEQLDALATVTANLYHENLALKTQARVRRQGQVTALPAPCQRTE</sequence>
<protein>
    <recommendedName>
        <fullName evidence="3">Transposase</fullName>
    </recommendedName>
</protein>